<organism evidence="3 4">
    <name type="scientific">Sphingobacterium haloxyli</name>
    <dbReference type="NCBI Taxonomy" id="2100533"/>
    <lineage>
        <taxon>Bacteria</taxon>
        <taxon>Pseudomonadati</taxon>
        <taxon>Bacteroidota</taxon>
        <taxon>Sphingobacteriia</taxon>
        <taxon>Sphingobacteriales</taxon>
        <taxon>Sphingobacteriaceae</taxon>
        <taxon>Sphingobacterium</taxon>
    </lineage>
</organism>
<reference evidence="3 4" key="1">
    <citation type="submission" date="2018-02" db="EMBL/GenBank/DDBJ databases">
        <title>The draft genome of Sphingobacterium sp. 5JN-11.</title>
        <authorList>
            <person name="Liu L."/>
            <person name="Li L."/>
            <person name="Liang L."/>
            <person name="Zhang X."/>
            <person name="Wang T."/>
        </authorList>
    </citation>
    <scope>NUCLEOTIDE SEQUENCE [LARGE SCALE GENOMIC DNA]</scope>
    <source>
        <strain evidence="3 4">5JN-11</strain>
    </source>
</reference>
<feature type="transmembrane region" description="Helical" evidence="1">
    <location>
        <begin position="275"/>
        <end position="296"/>
    </location>
</feature>
<keyword evidence="3" id="KW-0645">Protease</keyword>
<keyword evidence="1" id="KW-0472">Membrane</keyword>
<evidence type="ECO:0000313" key="3">
    <source>
        <dbReference type="EMBL" id="PRD46455.1"/>
    </source>
</evidence>
<accession>A0A2S9J0Z6</accession>
<feature type="transmembrane region" description="Helical" evidence="1">
    <location>
        <begin position="220"/>
        <end position="237"/>
    </location>
</feature>
<dbReference type="GO" id="GO:0080120">
    <property type="term" value="P:CAAX-box protein maturation"/>
    <property type="evidence" value="ECO:0007669"/>
    <property type="project" value="UniProtKB-ARBA"/>
</dbReference>
<feature type="transmembrane region" description="Helical" evidence="1">
    <location>
        <begin position="196"/>
        <end position="214"/>
    </location>
</feature>
<protein>
    <submittedName>
        <fullName evidence="3">CPBP family intramembrane metalloprotease domain-containing protein</fullName>
    </submittedName>
</protein>
<feature type="transmembrane region" description="Helical" evidence="1">
    <location>
        <begin position="12"/>
        <end position="39"/>
    </location>
</feature>
<sequence>MNTSEVQEKSPWGDLLFLIMVLFICVFAVSLIFGGLGYFLFGNIDFFSKVSGANPVQQYYAYLVLGISSAATFILPAYIFQRKKKAEELFPRQNLNDWKTYVLSILFLFAFSPCMSLIAEWNANMRLPETWRFIEEWMRIKEDEMALLTESIVMTASWDRLLLNIVVMAILPGIGEELFFRGALLQIGTRIFKNEYVAVWVVALVFSAIHIQFYGFFPRLILGVFFGYLVVWTRNIWTANIAHFVNNSMVVILAFYYATQGKSYAELMEGDSYPIIVYLGSFVFSIIIAFIFYQYITRLRLYGKRLD</sequence>
<feature type="transmembrane region" description="Helical" evidence="1">
    <location>
        <begin position="244"/>
        <end position="260"/>
    </location>
</feature>
<feature type="transmembrane region" description="Helical" evidence="1">
    <location>
        <begin position="101"/>
        <end position="119"/>
    </location>
</feature>
<comment type="caution">
    <text evidence="3">The sequence shown here is derived from an EMBL/GenBank/DDBJ whole genome shotgun (WGS) entry which is preliminary data.</text>
</comment>
<dbReference type="PANTHER" id="PTHR43592:SF7">
    <property type="entry name" value="CAAX AMINO TERMINAL PROTEASE FAMILY PROTEIN"/>
    <property type="match status" value="1"/>
</dbReference>
<name>A0A2S9J0Z6_9SPHI</name>
<feature type="domain" description="CAAX prenyl protease 2/Lysostaphin resistance protein A-like" evidence="2">
    <location>
        <begin position="161"/>
        <end position="249"/>
    </location>
</feature>
<keyword evidence="1" id="KW-0812">Transmembrane</keyword>
<keyword evidence="3" id="KW-0378">Hydrolase</keyword>
<dbReference type="EMBL" id="PVBQ01000013">
    <property type="protein sequence ID" value="PRD46455.1"/>
    <property type="molecule type" value="Genomic_DNA"/>
</dbReference>
<dbReference type="Proteomes" id="UP000239711">
    <property type="component" value="Unassembled WGS sequence"/>
</dbReference>
<keyword evidence="3" id="KW-0482">Metalloprotease</keyword>
<evidence type="ECO:0000259" key="2">
    <source>
        <dbReference type="Pfam" id="PF02517"/>
    </source>
</evidence>
<dbReference type="GO" id="GO:0008237">
    <property type="term" value="F:metallopeptidase activity"/>
    <property type="evidence" value="ECO:0007669"/>
    <property type="project" value="UniProtKB-KW"/>
</dbReference>
<dbReference type="GO" id="GO:0006508">
    <property type="term" value="P:proteolysis"/>
    <property type="evidence" value="ECO:0007669"/>
    <property type="project" value="UniProtKB-KW"/>
</dbReference>
<dbReference type="GO" id="GO:0004175">
    <property type="term" value="F:endopeptidase activity"/>
    <property type="evidence" value="ECO:0007669"/>
    <property type="project" value="UniProtKB-ARBA"/>
</dbReference>
<evidence type="ECO:0000313" key="4">
    <source>
        <dbReference type="Proteomes" id="UP000239711"/>
    </source>
</evidence>
<keyword evidence="4" id="KW-1185">Reference proteome</keyword>
<keyword evidence="1" id="KW-1133">Transmembrane helix</keyword>
<dbReference type="RefSeq" id="WP_105717810.1">
    <property type="nucleotide sequence ID" value="NZ_PVBQ01000013.1"/>
</dbReference>
<dbReference type="OrthoDB" id="1523022at2"/>
<dbReference type="AlphaFoldDB" id="A0A2S9J0Z6"/>
<feature type="transmembrane region" description="Helical" evidence="1">
    <location>
        <begin position="161"/>
        <end position="184"/>
    </location>
</feature>
<evidence type="ECO:0000256" key="1">
    <source>
        <dbReference type="SAM" id="Phobius"/>
    </source>
</evidence>
<feature type="transmembrane region" description="Helical" evidence="1">
    <location>
        <begin position="59"/>
        <end position="80"/>
    </location>
</feature>
<dbReference type="InterPro" id="IPR003675">
    <property type="entry name" value="Rce1/LyrA-like_dom"/>
</dbReference>
<gene>
    <name evidence="3" type="ORF">C5745_14900</name>
</gene>
<dbReference type="Pfam" id="PF02517">
    <property type="entry name" value="Rce1-like"/>
    <property type="match status" value="1"/>
</dbReference>
<proteinExistence type="predicted"/>
<dbReference type="PANTHER" id="PTHR43592">
    <property type="entry name" value="CAAX AMINO TERMINAL PROTEASE"/>
    <property type="match status" value="1"/>
</dbReference>